<evidence type="ECO:0008006" key="3">
    <source>
        <dbReference type="Google" id="ProtNLM"/>
    </source>
</evidence>
<protein>
    <recommendedName>
        <fullName evidence="3">Recombination activating protein 1</fullName>
    </recommendedName>
</protein>
<organism evidence="1 2">
    <name type="scientific">Caerostris darwini</name>
    <dbReference type="NCBI Taxonomy" id="1538125"/>
    <lineage>
        <taxon>Eukaryota</taxon>
        <taxon>Metazoa</taxon>
        <taxon>Ecdysozoa</taxon>
        <taxon>Arthropoda</taxon>
        <taxon>Chelicerata</taxon>
        <taxon>Arachnida</taxon>
        <taxon>Araneae</taxon>
        <taxon>Araneomorphae</taxon>
        <taxon>Entelegynae</taxon>
        <taxon>Araneoidea</taxon>
        <taxon>Araneidae</taxon>
        <taxon>Caerostris</taxon>
    </lineage>
</organism>
<name>A0AAV4TI00_9ARAC</name>
<sequence length="105" mass="11949">MTRRYRWREECKKLTCGICPLRQDPHERLQEHDHCQPDHHHLILPVIVAGSPDHLLLLLSAGMQMNPSSVAASPRCLHAVSKVTDSLSMRHLNPQPLATKCPPFF</sequence>
<evidence type="ECO:0000313" key="1">
    <source>
        <dbReference type="EMBL" id="GIY45056.1"/>
    </source>
</evidence>
<reference evidence="1 2" key="1">
    <citation type="submission" date="2021-06" db="EMBL/GenBank/DDBJ databases">
        <title>Caerostris darwini draft genome.</title>
        <authorList>
            <person name="Kono N."/>
            <person name="Arakawa K."/>
        </authorList>
    </citation>
    <scope>NUCLEOTIDE SEQUENCE [LARGE SCALE GENOMIC DNA]</scope>
</reference>
<gene>
    <name evidence="1" type="ORF">CDAR_519801</name>
</gene>
<dbReference type="Proteomes" id="UP001054837">
    <property type="component" value="Unassembled WGS sequence"/>
</dbReference>
<dbReference type="EMBL" id="BPLQ01009586">
    <property type="protein sequence ID" value="GIY45056.1"/>
    <property type="molecule type" value="Genomic_DNA"/>
</dbReference>
<dbReference type="AlphaFoldDB" id="A0AAV4TI00"/>
<proteinExistence type="predicted"/>
<evidence type="ECO:0000313" key="2">
    <source>
        <dbReference type="Proteomes" id="UP001054837"/>
    </source>
</evidence>
<comment type="caution">
    <text evidence="1">The sequence shown here is derived from an EMBL/GenBank/DDBJ whole genome shotgun (WGS) entry which is preliminary data.</text>
</comment>
<keyword evidence="2" id="KW-1185">Reference proteome</keyword>
<accession>A0AAV4TI00</accession>